<evidence type="ECO:0008006" key="3">
    <source>
        <dbReference type="Google" id="ProtNLM"/>
    </source>
</evidence>
<reference evidence="2" key="1">
    <citation type="journal article" date="2019" name="Int. J. Syst. Evol. Microbiol.">
        <title>The Global Catalogue of Microorganisms (GCM) 10K type strain sequencing project: providing services to taxonomists for standard genome sequencing and annotation.</title>
        <authorList>
            <consortium name="The Broad Institute Genomics Platform"/>
            <consortium name="The Broad Institute Genome Sequencing Center for Infectious Disease"/>
            <person name="Wu L."/>
            <person name="Ma J."/>
        </authorList>
    </citation>
    <scope>NUCLEOTIDE SEQUENCE [LARGE SCALE GENOMIC DNA]</scope>
    <source>
        <strain evidence="2">CCUG 59858</strain>
    </source>
</reference>
<dbReference type="RefSeq" id="WP_382343942.1">
    <property type="nucleotide sequence ID" value="NZ_JBHSAB010000025.1"/>
</dbReference>
<protein>
    <recommendedName>
        <fullName evidence="3">Transposase</fullName>
    </recommendedName>
</protein>
<keyword evidence="2" id="KW-1185">Reference proteome</keyword>
<accession>A0ABV8CHA1</accession>
<evidence type="ECO:0000313" key="1">
    <source>
        <dbReference type="EMBL" id="MFC3909584.1"/>
    </source>
</evidence>
<sequence>FWLKEPNQWLIIKQLKAAPLGRLAQHFPFIHHLLLGQTTQPTHEKRFRYVVYQISAALLNKSRYGKACGKMG</sequence>
<name>A0ABV8CHA1_9GAMM</name>
<dbReference type="EMBL" id="JBHSAB010000025">
    <property type="protein sequence ID" value="MFC3909584.1"/>
    <property type="molecule type" value="Genomic_DNA"/>
</dbReference>
<feature type="non-terminal residue" evidence="1">
    <location>
        <position position="1"/>
    </location>
</feature>
<organism evidence="1 2">
    <name type="scientific">Legionella dresdenensis</name>
    <dbReference type="NCBI Taxonomy" id="450200"/>
    <lineage>
        <taxon>Bacteria</taxon>
        <taxon>Pseudomonadati</taxon>
        <taxon>Pseudomonadota</taxon>
        <taxon>Gammaproteobacteria</taxon>
        <taxon>Legionellales</taxon>
        <taxon>Legionellaceae</taxon>
        <taxon>Legionella</taxon>
    </lineage>
</organism>
<gene>
    <name evidence="1" type="ORF">ACFORL_10940</name>
</gene>
<dbReference type="Proteomes" id="UP001595758">
    <property type="component" value="Unassembled WGS sequence"/>
</dbReference>
<evidence type="ECO:0000313" key="2">
    <source>
        <dbReference type="Proteomes" id="UP001595758"/>
    </source>
</evidence>
<comment type="caution">
    <text evidence="1">The sequence shown here is derived from an EMBL/GenBank/DDBJ whole genome shotgun (WGS) entry which is preliminary data.</text>
</comment>
<proteinExistence type="predicted"/>